<keyword evidence="2" id="KW-1133">Transmembrane helix</keyword>
<evidence type="ECO:0000313" key="3">
    <source>
        <dbReference type="EMBL" id="KAK1298343.1"/>
    </source>
</evidence>
<evidence type="ECO:0000256" key="1">
    <source>
        <dbReference type="SAM" id="MobiDB-lite"/>
    </source>
</evidence>
<organism evidence="3 4">
    <name type="scientific">Acorus calamus</name>
    <name type="common">Sweet flag</name>
    <dbReference type="NCBI Taxonomy" id="4465"/>
    <lineage>
        <taxon>Eukaryota</taxon>
        <taxon>Viridiplantae</taxon>
        <taxon>Streptophyta</taxon>
        <taxon>Embryophyta</taxon>
        <taxon>Tracheophyta</taxon>
        <taxon>Spermatophyta</taxon>
        <taxon>Magnoliopsida</taxon>
        <taxon>Liliopsida</taxon>
        <taxon>Acoraceae</taxon>
        <taxon>Acorus</taxon>
    </lineage>
</organism>
<feature type="transmembrane region" description="Helical" evidence="2">
    <location>
        <begin position="145"/>
        <end position="170"/>
    </location>
</feature>
<feature type="region of interest" description="Disordered" evidence="1">
    <location>
        <begin position="37"/>
        <end position="58"/>
    </location>
</feature>
<dbReference type="PANTHER" id="PTHR36742:SF1">
    <property type="entry name" value="MYOSIN-G HEAVY CHAIN-LIKE PROTEIN"/>
    <property type="match status" value="1"/>
</dbReference>
<feature type="region of interest" description="Disordered" evidence="1">
    <location>
        <begin position="1"/>
        <end position="22"/>
    </location>
</feature>
<keyword evidence="2" id="KW-0472">Membrane</keyword>
<keyword evidence="2" id="KW-0812">Transmembrane</keyword>
<comment type="caution">
    <text evidence="3">The sequence shown here is derived from an EMBL/GenBank/DDBJ whole genome shotgun (WGS) entry which is preliminary data.</text>
</comment>
<proteinExistence type="predicted"/>
<protein>
    <submittedName>
        <fullName evidence="3">Uncharacterized protein</fullName>
    </submittedName>
</protein>
<dbReference type="GO" id="GO:0009507">
    <property type="term" value="C:chloroplast"/>
    <property type="evidence" value="ECO:0007669"/>
    <property type="project" value="TreeGrafter"/>
</dbReference>
<reference evidence="3" key="1">
    <citation type="journal article" date="2023" name="Nat. Commun.">
        <title>Diploid and tetraploid genomes of Acorus and the evolution of monocots.</title>
        <authorList>
            <person name="Ma L."/>
            <person name="Liu K.W."/>
            <person name="Li Z."/>
            <person name="Hsiao Y.Y."/>
            <person name="Qi Y."/>
            <person name="Fu T."/>
            <person name="Tang G.D."/>
            <person name="Zhang D."/>
            <person name="Sun W.H."/>
            <person name="Liu D.K."/>
            <person name="Li Y."/>
            <person name="Chen G.Z."/>
            <person name="Liu X.D."/>
            <person name="Liao X.Y."/>
            <person name="Jiang Y.T."/>
            <person name="Yu X."/>
            <person name="Hao Y."/>
            <person name="Huang J."/>
            <person name="Zhao X.W."/>
            <person name="Ke S."/>
            <person name="Chen Y.Y."/>
            <person name="Wu W.L."/>
            <person name="Hsu J.L."/>
            <person name="Lin Y.F."/>
            <person name="Huang M.D."/>
            <person name="Li C.Y."/>
            <person name="Huang L."/>
            <person name="Wang Z.W."/>
            <person name="Zhao X."/>
            <person name="Zhong W.Y."/>
            <person name="Peng D.H."/>
            <person name="Ahmad S."/>
            <person name="Lan S."/>
            <person name="Zhang J.S."/>
            <person name="Tsai W.C."/>
            <person name="Van de Peer Y."/>
            <person name="Liu Z.J."/>
        </authorList>
    </citation>
    <scope>NUCLEOTIDE SEQUENCE</scope>
    <source>
        <strain evidence="3">CP</strain>
    </source>
</reference>
<dbReference type="AlphaFoldDB" id="A0AAV9DE40"/>
<evidence type="ECO:0000256" key="2">
    <source>
        <dbReference type="SAM" id="Phobius"/>
    </source>
</evidence>
<dbReference type="EMBL" id="JAUJYO010000014">
    <property type="protein sequence ID" value="KAK1298343.1"/>
    <property type="molecule type" value="Genomic_DNA"/>
</dbReference>
<sequence>MALNFSAASPSLPKPPLHLPNSARTRTTLIKHTSTCRAAAQPEGLTEEEETSFTGSSARSQLDLLEQLTSTSSQTGGYDSDGSTRGPTIRDRLCELVPDRDDDFTVPLGKKLKAFSEKSLTVSQKRNIKRQDYLNEVSRRNDSRFFATIGAFVILPPIVILAVAISIGYVQLDNLF</sequence>
<reference evidence="3" key="2">
    <citation type="submission" date="2023-06" db="EMBL/GenBank/DDBJ databases">
        <authorList>
            <person name="Ma L."/>
            <person name="Liu K.-W."/>
            <person name="Li Z."/>
            <person name="Hsiao Y.-Y."/>
            <person name="Qi Y."/>
            <person name="Fu T."/>
            <person name="Tang G."/>
            <person name="Zhang D."/>
            <person name="Sun W.-H."/>
            <person name="Liu D.-K."/>
            <person name="Li Y."/>
            <person name="Chen G.-Z."/>
            <person name="Liu X.-D."/>
            <person name="Liao X.-Y."/>
            <person name="Jiang Y.-T."/>
            <person name="Yu X."/>
            <person name="Hao Y."/>
            <person name="Huang J."/>
            <person name="Zhao X.-W."/>
            <person name="Ke S."/>
            <person name="Chen Y.-Y."/>
            <person name="Wu W.-L."/>
            <person name="Hsu J.-L."/>
            <person name="Lin Y.-F."/>
            <person name="Huang M.-D."/>
            <person name="Li C.-Y."/>
            <person name="Huang L."/>
            <person name="Wang Z.-W."/>
            <person name="Zhao X."/>
            <person name="Zhong W.-Y."/>
            <person name="Peng D.-H."/>
            <person name="Ahmad S."/>
            <person name="Lan S."/>
            <person name="Zhang J.-S."/>
            <person name="Tsai W.-C."/>
            <person name="Van De Peer Y."/>
            <person name="Liu Z.-J."/>
        </authorList>
    </citation>
    <scope>NUCLEOTIDE SEQUENCE</scope>
    <source>
        <strain evidence="3">CP</strain>
        <tissue evidence="3">Leaves</tissue>
    </source>
</reference>
<evidence type="ECO:0000313" key="4">
    <source>
        <dbReference type="Proteomes" id="UP001180020"/>
    </source>
</evidence>
<dbReference type="PANTHER" id="PTHR36742">
    <property type="entry name" value="MYOSIN-G HEAVY CHAIN-LIKE PROTEIN"/>
    <property type="match status" value="1"/>
</dbReference>
<dbReference type="Proteomes" id="UP001180020">
    <property type="component" value="Unassembled WGS sequence"/>
</dbReference>
<keyword evidence="4" id="KW-1185">Reference proteome</keyword>
<name>A0AAV9DE40_ACOCL</name>
<accession>A0AAV9DE40</accession>
<gene>
    <name evidence="3" type="ORF">QJS10_CPB14g00479</name>
</gene>